<feature type="binding site" evidence="5">
    <location>
        <position position="200"/>
    </location>
    <ligand>
        <name>Fe cation</name>
        <dbReference type="ChEBI" id="CHEBI:24875"/>
        <note>catalytic</note>
    </ligand>
</feature>
<dbReference type="GO" id="GO:0008198">
    <property type="term" value="F:ferrous iron binding"/>
    <property type="evidence" value="ECO:0007669"/>
    <property type="project" value="TreeGrafter"/>
</dbReference>
<dbReference type="AlphaFoldDB" id="A0A4R6VML2"/>
<keyword evidence="4 5" id="KW-0408">Iron</keyword>
<evidence type="ECO:0000313" key="7">
    <source>
        <dbReference type="EMBL" id="TDQ65193.1"/>
    </source>
</evidence>
<evidence type="ECO:0000256" key="3">
    <source>
        <dbReference type="ARBA" id="ARBA00023002"/>
    </source>
</evidence>
<dbReference type="InterPro" id="IPR027450">
    <property type="entry name" value="AlkB-like"/>
</dbReference>
<evidence type="ECO:0000256" key="2">
    <source>
        <dbReference type="ARBA" id="ARBA00022964"/>
    </source>
</evidence>
<dbReference type="InterPro" id="IPR004574">
    <property type="entry name" value="Alkb"/>
</dbReference>
<dbReference type="SUPFAM" id="SSF51197">
    <property type="entry name" value="Clavaminate synthase-like"/>
    <property type="match status" value="1"/>
</dbReference>
<keyword evidence="2" id="KW-0223">Dioxygenase</keyword>
<dbReference type="Pfam" id="PF13532">
    <property type="entry name" value="2OG-FeII_Oxy_2"/>
    <property type="match status" value="1"/>
</dbReference>
<dbReference type="PANTHER" id="PTHR16557">
    <property type="entry name" value="ALKYLATED DNA REPAIR PROTEIN ALKB-RELATED"/>
    <property type="match status" value="1"/>
</dbReference>
<sequence>MTSDPVRPEDGDAALELIPRPRRTIAPGVVHVPGWLNLPAQRMLVAAARDWARQGPGARRATLPGGARMSVETVCLGWHWIPYRYSRTRDDQDGSPVQPFPDWLAAIGADAVADAYDDPAAGAAYHPDVALVNSYRGDARLGMHQDREELAPDPVVSLSLGTACVFRIGSPQHRRGPWHDVELCSGDLLVFGGEHRLAYHGVPKLLPGRDVPPIGTESGERLNLTLRVSGLHDGGPR</sequence>
<keyword evidence="8" id="KW-1185">Reference proteome</keyword>
<dbReference type="GO" id="GO:0005737">
    <property type="term" value="C:cytoplasm"/>
    <property type="evidence" value="ECO:0007669"/>
    <property type="project" value="TreeGrafter"/>
</dbReference>
<feature type="binding site" evidence="5">
    <location>
        <position position="146"/>
    </location>
    <ligand>
        <name>Fe cation</name>
        <dbReference type="ChEBI" id="CHEBI:24875"/>
        <note>catalytic</note>
    </ligand>
</feature>
<dbReference type="GO" id="GO:0035513">
    <property type="term" value="P:oxidative RNA demethylation"/>
    <property type="evidence" value="ECO:0007669"/>
    <property type="project" value="TreeGrafter"/>
</dbReference>
<dbReference type="Gene3D" id="2.60.120.590">
    <property type="entry name" value="Alpha-ketoglutarate-dependent dioxygenase AlkB-like"/>
    <property type="match status" value="1"/>
</dbReference>
<dbReference type="GO" id="GO:0008168">
    <property type="term" value="F:methyltransferase activity"/>
    <property type="evidence" value="ECO:0007669"/>
    <property type="project" value="UniProtKB-KW"/>
</dbReference>
<feature type="binding site" evidence="5">
    <location>
        <position position="144"/>
    </location>
    <ligand>
        <name>Fe cation</name>
        <dbReference type="ChEBI" id="CHEBI:24875"/>
        <note>catalytic</note>
    </ligand>
</feature>
<organism evidence="7 8">
    <name type="scientific">Actinomycetospora succinea</name>
    <dbReference type="NCBI Taxonomy" id="663603"/>
    <lineage>
        <taxon>Bacteria</taxon>
        <taxon>Bacillati</taxon>
        <taxon>Actinomycetota</taxon>
        <taxon>Actinomycetes</taxon>
        <taxon>Pseudonocardiales</taxon>
        <taxon>Pseudonocardiaceae</taxon>
        <taxon>Actinomycetospora</taxon>
    </lineage>
</organism>
<dbReference type="PANTHER" id="PTHR16557:SF2">
    <property type="entry name" value="NUCLEIC ACID DIOXYGENASE ALKBH1"/>
    <property type="match status" value="1"/>
</dbReference>
<dbReference type="InterPro" id="IPR005123">
    <property type="entry name" value="Oxoglu/Fe-dep_dioxygenase_dom"/>
</dbReference>
<dbReference type="InterPro" id="IPR037151">
    <property type="entry name" value="AlkB-like_sf"/>
</dbReference>
<dbReference type="OrthoDB" id="9796932at2"/>
<gene>
    <name evidence="7" type="ORF">EV188_101442</name>
</gene>
<dbReference type="Proteomes" id="UP000295705">
    <property type="component" value="Unassembled WGS sequence"/>
</dbReference>
<name>A0A4R6VML2_9PSEU</name>
<accession>A0A4R6VML2</accession>
<feature type="domain" description="Fe2OG dioxygenase" evidence="6">
    <location>
        <begin position="126"/>
        <end position="230"/>
    </location>
</feature>
<dbReference type="EMBL" id="SNYO01000001">
    <property type="protein sequence ID" value="TDQ65193.1"/>
    <property type="molecule type" value="Genomic_DNA"/>
</dbReference>
<keyword evidence="1 5" id="KW-0479">Metal-binding</keyword>
<dbReference type="PROSITE" id="PS51471">
    <property type="entry name" value="FE2OG_OXY"/>
    <property type="match status" value="1"/>
</dbReference>
<keyword evidence="7" id="KW-0489">Methyltransferase</keyword>
<proteinExistence type="predicted"/>
<protein>
    <submittedName>
        <fullName evidence="7">Alkylated DNA repair protein (DNA oxidative demethylase)</fullName>
    </submittedName>
</protein>
<evidence type="ECO:0000256" key="1">
    <source>
        <dbReference type="ARBA" id="ARBA00022723"/>
    </source>
</evidence>
<dbReference type="GO" id="GO:0035516">
    <property type="term" value="F:broad specificity oxidative DNA demethylase activity"/>
    <property type="evidence" value="ECO:0007669"/>
    <property type="project" value="TreeGrafter"/>
</dbReference>
<comment type="caution">
    <text evidence="7">The sequence shown here is derived from an EMBL/GenBank/DDBJ whole genome shotgun (WGS) entry which is preliminary data.</text>
</comment>
<comment type="cofactor">
    <cofactor evidence="5">
        <name>Fe(2+)</name>
        <dbReference type="ChEBI" id="CHEBI:29033"/>
    </cofactor>
    <text evidence="5">Binds 1 Fe(2+) ion per subunit.</text>
</comment>
<keyword evidence="3" id="KW-0560">Oxidoreductase</keyword>
<evidence type="ECO:0000313" key="8">
    <source>
        <dbReference type="Proteomes" id="UP000295705"/>
    </source>
</evidence>
<evidence type="ECO:0000256" key="4">
    <source>
        <dbReference type="ARBA" id="ARBA00023004"/>
    </source>
</evidence>
<evidence type="ECO:0000256" key="5">
    <source>
        <dbReference type="PIRSR" id="PIRSR604574-2"/>
    </source>
</evidence>
<keyword evidence="7" id="KW-0808">Transferase</keyword>
<dbReference type="GO" id="GO:0035515">
    <property type="term" value="F:oxidative RNA demethylase activity"/>
    <property type="evidence" value="ECO:0007669"/>
    <property type="project" value="TreeGrafter"/>
</dbReference>
<dbReference type="GO" id="GO:0032259">
    <property type="term" value="P:methylation"/>
    <property type="evidence" value="ECO:0007669"/>
    <property type="project" value="UniProtKB-KW"/>
</dbReference>
<evidence type="ECO:0000259" key="6">
    <source>
        <dbReference type="PROSITE" id="PS51471"/>
    </source>
</evidence>
<reference evidence="7 8" key="1">
    <citation type="submission" date="2019-03" db="EMBL/GenBank/DDBJ databases">
        <title>Genomic Encyclopedia of Type Strains, Phase IV (KMG-IV): sequencing the most valuable type-strain genomes for metagenomic binning, comparative biology and taxonomic classification.</title>
        <authorList>
            <person name="Goeker M."/>
        </authorList>
    </citation>
    <scope>NUCLEOTIDE SEQUENCE [LARGE SCALE GENOMIC DNA]</scope>
    <source>
        <strain evidence="7 8">DSM 45775</strain>
    </source>
</reference>